<keyword evidence="1" id="KW-0472">Membrane</keyword>
<dbReference type="Pfam" id="PF01551">
    <property type="entry name" value="Peptidase_M23"/>
    <property type="match status" value="1"/>
</dbReference>
<evidence type="ECO:0000256" key="1">
    <source>
        <dbReference type="SAM" id="Phobius"/>
    </source>
</evidence>
<dbReference type="PANTHER" id="PTHR21666">
    <property type="entry name" value="PEPTIDASE-RELATED"/>
    <property type="match status" value="1"/>
</dbReference>
<sequence>MASSSTTTSGQVSYSLKLPDFSKDIKLPDLPVNVKLPNSFKDFNLPDVPVNVKVPEVAEDVKKELDKADGEGPGSRIAKTLGAGFQKGLATVGNAVMSTLGNAFSSGVDQLNAIDVAQAKMRGLGNDSAAVAKATDNAFAAVQGTAFGVGDAAGVAGQLMAANIAPGQQLESVLKTVGSSAAAAGTDFGTMGSIFAGAASQMGGVQNDVLNDLEGRGIPVYKALADQLGVTTDEVFKMAANGQISFGAFEQAASTAAGAISNEMGGTATGSFDIMMGSLERLAMTIMEDVFPQIAPVFQEISKWLDEAAVNVKPLAEAFGTWLKGALESAATAMQNVSKWLQDNYTWVAPIAAAIGGAALAFGAWTLATEAAAAVQLLYNAALAANPIMLIVMAIAALVAGLVWFFTQTELGKQIWEQFTGFLSEAWENVSGLFVMVWETMLKPVLEGLGAIFTWIWLEIIQPIVDNISVAIQILGQVFMGLWQEHVQPVFDGLGLLFNWIWLEIIQPIVDNISVAIQILGQVFMGLWQEHVQPVFDGLGLLFNWIWLEIIQPIVDNISVAIQILGQVFTGLWQEYIQPAWDGISGLIRSVWEDHIKPVIDTMSSVIQSDPKKAFEAARDGIGKAWEGIQELAKKPVRFVVNTVLNGLIDMINVIPGVNLAPIKLPKGFSEGGYTGNLPHSAVAGVVHGNEHVIRAASRRQIERSHPGALDHMNRFGEIPGYASGGLVNPLKKGSYNVSQPFHGGHNGIDLAAAEGTPIMAAAEGVATNVGVVNMGGKEIRLQHPSGFATRYSHLSRFAVHEGQSVQQGNVIGYVGSTGMSTGPHLHYMVHTPPGGWNNMTDPAPYLDGSAKMLGEAWNPLAGLIDWVAGKVKEAFPEGGMWIDAAAGLVKDTAERAVKLFTPRIGGDGSTSATLYDTGGWLQPGVSLVENRTGRPEPILTGAQWDAMKSGSGEFPDQVTLLDADGSILTRARVIADDAVDRGLEDAAVMQRQYV</sequence>
<dbReference type="NCBIfam" id="TIGR02675">
    <property type="entry name" value="tape_meas_nterm"/>
    <property type="match status" value="1"/>
</dbReference>
<dbReference type="GO" id="GO:0004222">
    <property type="term" value="F:metalloendopeptidase activity"/>
    <property type="evidence" value="ECO:0007669"/>
    <property type="project" value="TreeGrafter"/>
</dbReference>
<accession>A0A6G7XFF0</accession>
<dbReference type="PANTHER" id="PTHR21666:SF270">
    <property type="entry name" value="MUREIN HYDROLASE ACTIVATOR ENVC"/>
    <property type="match status" value="1"/>
</dbReference>
<protein>
    <submittedName>
        <fullName evidence="4">Peptidoglycan DD-metalloendopeptidase family protein</fullName>
    </submittedName>
</protein>
<dbReference type="InterPro" id="IPR050570">
    <property type="entry name" value="Cell_wall_metabolism_enzyme"/>
</dbReference>
<keyword evidence="1" id="KW-1133">Transmembrane helix</keyword>
<dbReference type="InterPro" id="IPR016047">
    <property type="entry name" value="M23ase_b-sheet_dom"/>
</dbReference>
<dbReference type="AlphaFoldDB" id="A0A6G7XFF0"/>
<feature type="transmembrane region" description="Helical" evidence="1">
    <location>
        <begin position="345"/>
        <end position="365"/>
    </location>
</feature>
<dbReference type="EMBL" id="CP049863">
    <property type="protein sequence ID" value="QIK63196.1"/>
    <property type="molecule type" value="Genomic_DNA"/>
</dbReference>
<name>A0A6G7XFF0_9MICO</name>
<dbReference type="KEGG" id="lvi:G7068_08300"/>
<dbReference type="InterPro" id="IPR013491">
    <property type="entry name" value="Tape_meas_N"/>
</dbReference>
<feature type="domain" description="Tape measure protein N-terminal" evidence="3">
    <location>
        <begin position="111"/>
        <end position="280"/>
    </location>
</feature>
<organism evidence="4 5">
    <name type="scientific">Leucobacter viscericola</name>
    <dbReference type="NCBI Taxonomy" id="2714935"/>
    <lineage>
        <taxon>Bacteria</taxon>
        <taxon>Bacillati</taxon>
        <taxon>Actinomycetota</taxon>
        <taxon>Actinomycetes</taxon>
        <taxon>Micrococcales</taxon>
        <taxon>Microbacteriaceae</taxon>
        <taxon>Leucobacter</taxon>
    </lineage>
</organism>
<feature type="transmembrane region" description="Helical" evidence="1">
    <location>
        <begin position="377"/>
        <end position="406"/>
    </location>
</feature>
<keyword evidence="1" id="KW-0812">Transmembrane</keyword>
<dbReference type="SUPFAM" id="SSF51261">
    <property type="entry name" value="Duplicated hybrid motif"/>
    <property type="match status" value="1"/>
</dbReference>
<evidence type="ECO:0000313" key="5">
    <source>
        <dbReference type="Proteomes" id="UP000502677"/>
    </source>
</evidence>
<evidence type="ECO:0000259" key="3">
    <source>
        <dbReference type="Pfam" id="PF20155"/>
    </source>
</evidence>
<keyword evidence="5" id="KW-1185">Reference proteome</keyword>
<dbReference type="SUPFAM" id="SSF48371">
    <property type="entry name" value="ARM repeat"/>
    <property type="match status" value="1"/>
</dbReference>
<dbReference type="Pfam" id="PF20155">
    <property type="entry name" value="TMP_3"/>
    <property type="match status" value="1"/>
</dbReference>
<evidence type="ECO:0000313" key="4">
    <source>
        <dbReference type="EMBL" id="QIK63196.1"/>
    </source>
</evidence>
<dbReference type="InterPro" id="IPR016024">
    <property type="entry name" value="ARM-type_fold"/>
</dbReference>
<dbReference type="Gene3D" id="2.70.70.10">
    <property type="entry name" value="Glucose Permease (Domain IIA)"/>
    <property type="match status" value="1"/>
</dbReference>
<evidence type="ECO:0000259" key="2">
    <source>
        <dbReference type="Pfam" id="PF01551"/>
    </source>
</evidence>
<dbReference type="RefSeq" id="WP_166291031.1">
    <property type="nucleotide sequence ID" value="NZ_CP049863.1"/>
</dbReference>
<gene>
    <name evidence="4" type="ORF">G7068_08300</name>
</gene>
<proteinExistence type="predicted"/>
<dbReference type="InterPro" id="IPR011055">
    <property type="entry name" value="Dup_hybrid_motif"/>
</dbReference>
<dbReference type="CDD" id="cd12797">
    <property type="entry name" value="M23_peptidase"/>
    <property type="match status" value="1"/>
</dbReference>
<dbReference type="Proteomes" id="UP000502677">
    <property type="component" value="Chromosome"/>
</dbReference>
<feature type="domain" description="M23ase beta-sheet core" evidence="2">
    <location>
        <begin position="745"/>
        <end position="832"/>
    </location>
</feature>
<reference evidence="4 5" key="1">
    <citation type="submission" date="2020-03" db="EMBL/GenBank/DDBJ databases">
        <title>Leucobacter sp. nov., isolated from beetles.</title>
        <authorList>
            <person name="Hyun D.-W."/>
            <person name="Bae J.-W."/>
        </authorList>
    </citation>
    <scope>NUCLEOTIDE SEQUENCE [LARGE SCALE GENOMIC DNA]</scope>
    <source>
        <strain evidence="4 5">HDW9C</strain>
    </source>
</reference>